<dbReference type="PANTHER" id="PTHR30532:SF24">
    <property type="entry name" value="FERRIC ENTEROBACTIN-BINDING PERIPLASMIC PROTEIN FEPB"/>
    <property type="match status" value="1"/>
</dbReference>
<dbReference type="GO" id="GO:1901678">
    <property type="term" value="P:iron coordination entity transport"/>
    <property type="evidence" value="ECO:0007669"/>
    <property type="project" value="UniProtKB-ARBA"/>
</dbReference>
<dbReference type="PANTHER" id="PTHR30532">
    <property type="entry name" value="IRON III DICITRATE-BINDING PERIPLASMIC PROTEIN"/>
    <property type="match status" value="1"/>
</dbReference>
<evidence type="ECO:0000256" key="6">
    <source>
        <dbReference type="SAM" id="SignalP"/>
    </source>
</evidence>
<feature type="signal peptide" evidence="6">
    <location>
        <begin position="1"/>
        <end position="28"/>
    </location>
</feature>
<dbReference type="PROSITE" id="PS51257">
    <property type="entry name" value="PROKAR_LIPOPROTEIN"/>
    <property type="match status" value="1"/>
</dbReference>
<dbReference type="PROSITE" id="PS50983">
    <property type="entry name" value="FE_B12_PBP"/>
    <property type="match status" value="1"/>
</dbReference>
<dbReference type="InterPro" id="IPR051313">
    <property type="entry name" value="Bact_iron-sidero_bind"/>
</dbReference>
<dbReference type="CDD" id="cd01146">
    <property type="entry name" value="FhuD"/>
    <property type="match status" value="1"/>
</dbReference>
<comment type="similarity">
    <text evidence="2">Belongs to the bacterial solute-binding protein 8 family.</text>
</comment>
<dbReference type="Gene3D" id="3.40.50.1980">
    <property type="entry name" value="Nitrogenase molybdenum iron protein domain"/>
    <property type="match status" value="2"/>
</dbReference>
<reference evidence="8 9" key="1">
    <citation type="submission" date="2016-11" db="EMBL/GenBank/DDBJ databases">
        <authorList>
            <person name="Jaros S."/>
            <person name="Januszkiewicz K."/>
            <person name="Wedrychowicz H."/>
        </authorList>
    </citation>
    <scope>NUCLEOTIDE SEQUENCE [LARGE SCALE GENOMIC DNA]</scope>
    <source>
        <strain evidence="8 9">DSM 45408</strain>
    </source>
</reference>
<accession>A0A1M5MAR9</accession>
<dbReference type="GO" id="GO:0030288">
    <property type="term" value="C:outer membrane-bounded periplasmic space"/>
    <property type="evidence" value="ECO:0007669"/>
    <property type="project" value="TreeGrafter"/>
</dbReference>
<evidence type="ECO:0000313" key="8">
    <source>
        <dbReference type="EMBL" id="SHG74372.1"/>
    </source>
</evidence>
<feature type="domain" description="Fe/B12 periplasmic-binding" evidence="7">
    <location>
        <begin position="70"/>
        <end position="330"/>
    </location>
</feature>
<feature type="chain" id="PRO_5039266702" evidence="6">
    <location>
        <begin position="29"/>
        <end position="342"/>
    </location>
</feature>
<evidence type="ECO:0000256" key="3">
    <source>
        <dbReference type="ARBA" id="ARBA00022448"/>
    </source>
</evidence>
<dbReference type="Proteomes" id="UP000184471">
    <property type="component" value="Unassembled WGS sequence"/>
</dbReference>
<dbReference type="InterPro" id="IPR002491">
    <property type="entry name" value="ABC_transptr_periplasmic_BD"/>
</dbReference>
<evidence type="ECO:0000256" key="5">
    <source>
        <dbReference type="SAM" id="MobiDB-lite"/>
    </source>
</evidence>
<name>A0A1M5MAR9_9ACTN</name>
<keyword evidence="4 6" id="KW-0732">Signal</keyword>
<dbReference type="EMBL" id="FQVX01000003">
    <property type="protein sequence ID" value="SHG74372.1"/>
    <property type="molecule type" value="Genomic_DNA"/>
</dbReference>
<evidence type="ECO:0000259" key="7">
    <source>
        <dbReference type="PROSITE" id="PS50983"/>
    </source>
</evidence>
<dbReference type="STRING" id="1070870.SAMN05444351_3100"/>
<keyword evidence="9" id="KW-1185">Reference proteome</keyword>
<comment type="subcellular location">
    <subcellularLocation>
        <location evidence="1">Cell envelope</location>
    </subcellularLocation>
</comment>
<protein>
    <submittedName>
        <fullName evidence="8">Iron complex transport system substrate-binding protein</fullName>
    </submittedName>
</protein>
<gene>
    <name evidence="8" type="ORF">SAMN05444351_3100</name>
</gene>
<proteinExistence type="inferred from homology"/>
<organism evidence="8 9">
    <name type="scientific">Geodermatophilus nigrescens</name>
    <dbReference type="NCBI Taxonomy" id="1070870"/>
    <lineage>
        <taxon>Bacteria</taxon>
        <taxon>Bacillati</taxon>
        <taxon>Actinomycetota</taxon>
        <taxon>Actinomycetes</taxon>
        <taxon>Geodermatophilales</taxon>
        <taxon>Geodermatophilaceae</taxon>
        <taxon>Geodermatophilus</taxon>
    </lineage>
</organism>
<evidence type="ECO:0000256" key="1">
    <source>
        <dbReference type="ARBA" id="ARBA00004196"/>
    </source>
</evidence>
<evidence type="ECO:0000313" key="9">
    <source>
        <dbReference type="Proteomes" id="UP000184471"/>
    </source>
</evidence>
<dbReference type="SUPFAM" id="SSF53807">
    <property type="entry name" value="Helical backbone' metal receptor"/>
    <property type="match status" value="1"/>
</dbReference>
<dbReference type="RefSeq" id="WP_073421151.1">
    <property type="nucleotide sequence ID" value="NZ_FQVX01000003.1"/>
</dbReference>
<dbReference type="AlphaFoldDB" id="A0A1M5MAR9"/>
<evidence type="ECO:0000256" key="2">
    <source>
        <dbReference type="ARBA" id="ARBA00008814"/>
    </source>
</evidence>
<feature type="compositionally biased region" description="Low complexity" evidence="5">
    <location>
        <begin position="37"/>
        <end position="50"/>
    </location>
</feature>
<keyword evidence="3" id="KW-0813">Transport</keyword>
<dbReference type="Pfam" id="PF01497">
    <property type="entry name" value="Peripla_BP_2"/>
    <property type="match status" value="1"/>
</dbReference>
<feature type="region of interest" description="Disordered" evidence="5">
    <location>
        <begin position="28"/>
        <end position="53"/>
    </location>
</feature>
<sequence>MSPRPGLSRPSRLVVPLAVLALTGGLTACGSEDEPAADAGSSPSSSSSGAFPVSIENKFGTTEIPEEPQRVVTVGFNDQDFVLALGVTPVGERELLGDYDATTRPWAEEQLPDEEIPTVGGEEIDVEAVAALEPDLIVGVYSFMDEAVYEQLSGIAPTLAQTDEYADGATPWQEQTLLIGQALGREDEAQALVDDVEGRFQTAVEENPDFAGTSIAVDLTGVGSGHYLLGSDDLRTQFFTDLGFTVPETSTDVSQERLDLLDADVLAVNGYDQAAADADTLFSALDVVTSGRTVLLGTYSGDVSAALGFGSPLSLPYLVDEVVPALAAAADGDPATEVPVLG</sequence>
<evidence type="ECO:0000256" key="4">
    <source>
        <dbReference type="ARBA" id="ARBA00022729"/>
    </source>
</evidence>